<keyword evidence="1" id="KW-1133">Transmembrane helix</keyword>
<keyword evidence="3" id="KW-1185">Reference proteome</keyword>
<keyword evidence="1" id="KW-0812">Transmembrane</keyword>
<protein>
    <submittedName>
        <fullName evidence="2">Uncharacterized protein</fullName>
    </submittedName>
</protein>
<evidence type="ECO:0000256" key="1">
    <source>
        <dbReference type="SAM" id="Phobius"/>
    </source>
</evidence>
<proteinExistence type="predicted"/>
<reference evidence="2" key="1">
    <citation type="journal article" date="2020" name="G3 (Bethesda)">
        <title>High-Quality Assemblies for Three Invasive Social Wasps from the &lt;i&gt;Vespula&lt;/i&gt; Genus.</title>
        <authorList>
            <person name="Harrop T.W.R."/>
            <person name="Guhlin J."/>
            <person name="McLaughlin G.M."/>
            <person name="Permina E."/>
            <person name="Stockwell P."/>
            <person name="Gilligan J."/>
            <person name="Le Lec M.F."/>
            <person name="Gruber M.A.M."/>
            <person name="Quinn O."/>
            <person name="Lovegrove M."/>
            <person name="Duncan E.J."/>
            <person name="Remnant E.J."/>
            <person name="Van Eeckhoven J."/>
            <person name="Graham B."/>
            <person name="Knapp R.A."/>
            <person name="Langford K.W."/>
            <person name="Kronenberg Z."/>
            <person name="Press M.O."/>
            <person name="Eacker S.M."/>
            <person name="Wilson-Rankin E.E."/>
            <person name="Purcell J."/>
            <person name="Lester P.J."/>
            <person name="Dearden P.K."/>
        </authorList>
    </citation>
    <scope>NUCLEOTIDE SEQUENCE</scope>
    <source>
        <strain evidence="2">Volc-1</strain>
    </source>
</reference>
<sequence length="68" mass="7636">MTRVCSSAPLQFAIIAFPGKWIVLLLCYILEFTKGRGTNVIALGFRDSRPFSLDVMIEEDAKTSRRGQ</sequence>
<dbReference type="Proteomes" id="UP000600918">
    <property type="component" value="Unassembled WGS sequence"/>
</dbReference>
<feature type="transmembrane region" description="Helical" evidence="1">
    <location>
        <begin position="12"/>
        <end position="30"/>
    </location>
</feature>
<comment type="caution">
    <text evidence="2">The sequence shown here is derived from an EMBL/GenBank/DDBJ whole genome shotgun (WGS) entry which is preliminary data.</text>
</comment>
<dbReference type="AlphaFoldDB" id="A0A834PJQ2"/>
<keyword evidence="1" id="KW-0472">Membrane</keyword>
<evidence type="ECO:0000313" key="3">
    <source>
        <dbReference type="Proteomes" id="UP000600918"/>
    </source>
</evidence>
<gene>
    <name evidence="2" type="ORF">H0235_001887</name>
</gene>
<accession>A0A834PJQ2</accession>
<organism evidence="2 3">
    <name type="scientific">Vespula pensylvanica</name>
    <name type="common">Western yellow jacket</name>
    <name type="synonym">Wasp</name>
    <dbReference type="NCBI Taxonomy" id="30213"/>
    <lineage>
        <taxon>Eukaryota</taxon>
        <taxon>Metazoa</taxon>
        <taxon>Ecdysozoa</taxon>
        <taxon>Arthropoda</taxon>
        <taxon>Hexapoda</taxon>
        <taxon>Insecta</taxon>
        <taxon>Pterygota</taxon>
        <taxon>Neoptera</taxon>
        <taxon>Endopterygota</taxon>
        <taxon>Hymenoptera</taxon>
        <taxon>Apocrita</taxon>
        <taxon>Aculeata</taxon>
        <taxon>Vespoidea</taxon>
        <taxon>Vespidae</taxon>
        <taxon>Vespinae</taxon>
        <taxon>Vespula</taxon>
    </lineage>
</organism>
<dbReference type="EMBL" id="JACSDY010000001">
    <property type="protein sequence ID" value="KAF7439496.1"/>
    <property type="molecule type" value="Genomic_DNA"/>
</dbReference>
<evidence type="ECO:0000313" key="2">
    <source>
        <dbReference type="EMBL" id="KAF7439496.1"/>
    </source>
</evidence>
<name>A0A834PJQ2_VESPE</name>